<proteinExistence type="predicted"/>
<dbReference type="EMBL" id="CADCTW010000243">
    <property type="protein sequence ID" value="CAA9370403.1"/>
    <property type="molecule type" value="Genomic_DNA"/>
</dbReference>
<feature type="region of interest" description="Disordered" evidence="1">
    <location>
        <begin position="50"/>
        <end position="72"/>
    </location>
</feature>
<protein>
    <submittedName>
        <fullName evidence="2">Uncharacterized protein</fullName>
    </submittedName>
</protein>
<reference evidence="2" key="1">
    <citation type="submission" date="2020-02" db="EMBL/GenBank/DDBJ databases">
        <authorList>
            <person name="Meier V. D."/>
        </authorList>
    </citation>
    <scope>NUCLEOTIDE SEQUENCE</scope>
    <source>
        <strain evidence="2">AVDCRST_MAG68</strain>
    </source>
</reference>
<feature type="compositionally biased region" description="Basic and acidic residues" evidence="1">
    <location>
        <begin position="58"/>
        <end position="72"/>
    </location>
</feature>
<sequence length="72" mass="8129">MHEGDDIPTGLLDRLIRAYRRVLRRPDRPTVPPPPDLEPFVVDTLPTTEQEQATAEAAAREVVRRLRKSDGA</sequence>
<evidence type="ECO:0000256" key="1">
    <source>
        <dbReference type="SAM" id="MobiDB-lite"/>
    </source>
</evidence>
<organism evidence="2">
    <name type="scientific">uncultured Gemmatimonadota bacterium</name>
    <dbReference type="NCBI Taxonomy" id="203437"/>
    <lineage>
        <taxon>Bacteria</taxon>
        <taxon>Pseudomonadati</taxon>
        <taxon>Gemmatimonadota</taxon>
        <taxon>environmental samples</taxon>
    </lineage>
</organism>
<dbReference type="AlphaFoldDB" id="A0A6J4MYX5"/>
<name>A0A6J4MYX5_9BACT</name>
<evidence type="ECO:0000313" key="2">
    <source>
        <dbReference type="EMBL" id="CAA9370403.1"/>
    </source>
</evidence>
<gene>
    <name evidence="2" type="ORF">AVDCRST_MAG68-5696</name>
</gene>
<accession>A0A6J4MYX5</accession>